<evidence type="ECO:0000313" key="2">
    <source>
        <dbReference type="EMBL" id="SDT87320.1"/>
    </source>
</evidence>
<dbReference type="AlphaFoldDB" id="A0A1H2DWV0"/>
<accession>A0A1H2DWV0</accession>
<keyword evidence="1" id="KW-0472">Membrane</keyword>
<feature type="transmembrane region" description="Helical" evidence="1">
    <location>
        <begin position="14"/>
        <end position="35"/>
    </location>
</feature>
<proteinExistence type="predicted"/>
<evidence type="ECO:0000256" key="1">
    <source>
        <dbReference type="SAM" id="Phobius"/>
    </source>
</evidence>
<protein>
    <submittedName>
        <fullName evidence="2">Uncharacterized protein</fullName>
    </submittedName>
</protein>
<sequence length="291" mass="33664">MIRQWYEPAGFFEWLRRTFCFLNIAVFMLTAMVVFSEFRFDWFENLVGSYLISTNEFRSETGAVWEKGKQTSNAREYINKMISQKEDARQSVHKASSFSGLASRLLPGEWVILEKQRFKALYLTLEKSTALKLIEPAKLLWLLNGSSLDRIFCEGIKGGIKIYFIDSENRVIKQIDLKKQDILDIENGEKPVSGNLDQIDGFAGRIFSAEKFFDALFKLPADIIPDLMENPQALLKQDGRINRVGIWNEVKNGYIELGFEFKGTQDSQVVFVKGREWAVWQLSLNLKREEN</sequence>
<dbReference type="Proteomes" id="UP000199608">
    <property type="component" value="Unassembled WGS sequence"/>
</dbReference>
<reference evidence="3" key="1">
    <citation type="submission" date="2016-10" db="EMBL/GenBank/DDBJ databases">
        <authorList>
            <person name="Varghese N."/>
            <person name="Submissions S."/>
        </authorList>
    </citation>
    <scope>NUCLEOTIDE SEQUENCE [LARGE SCALE GENOMIC DNA]</scope>
    <source>
        <strain evidence="3">DSM 3384</strain>
    </source>
</reference>
<keyword evidence="3" id="KW-1185">Reference proteome</keyword>
<keyword evidence="1" id="KW-0812">Transmembrane</keyword>
<evidence type="ECO:0000313" key="3">
    <source>
        <dbReference type="Proteomes" id="UP000199608"/>
    </source>
</evidence>
<dbReference type="EMBL" id="FNLL01000002">
    <property type="protein sequence ID" value="SDT87320.1"/>
    <property type="molecule type" value="Genomic_DNA"/>
</dbReference>
<name>A0A1H2DWV0_9BACT</name>
<organism evidence="2 3">
    <name type="scientific">Desulfobacula phenolica</name>
    <dbReference type="NCBI Taxonomy" id="90732"/>
    <lineage>
        <taxon>Bacteria</taxon>
        <taxon>Pseudomonadati</taxon>
        <taxon>Thermodesulfobacteriota</taxon>
        <taxon>Desulfobacteria</taxon>
        <taxon>Desulfobacterales</taxon>
        <taxon>Desulfobacteraceae</taxon>
        <taxon>Desulfobacula</taxon>
    </lineage>
</organism>
<keyword evidence="1" id="KW-1133">Transmembrane helix</keyword>
<gene>
    <name evidence="2" type="ORF">SAMN04487931_102280</name>
</gene>